<feature type="transmembrane region" description="Helical" evidence="1">
    <location>
        <begin position="193"/>
        <end position="218"/>
    </location>
</feature>
<gene>
    <name evidence="2" type="primary">LOC123064774</name>
</gene>
<keyword evidence="1" id="KW-0812">Transmembrane</keyword>
<name>A0A3B6FH98_WHEAT</name>
<accession>A0A3B6FH98</accession>
<dbReference type="OMA" id="CASVGPF"/>
<feature type="transmembrane region" description="Helical" evidence="1">
    <location>
        <begin position="158"/>
        <end position="181"/>
    </location>
</feature>
<dbReference type="InterPro" id="IPR022149">
    <property type="entry name" value="DUF3681"/>
</dbReference>
<keyword evidence="1" id="KW-0472">Membrane</keyword>
<dbReference type="OrthoDB" id="691982at2759"/>
<evidence type="ECO:0000256" key="1">
    <source>
        <dbReference type="SAM" id="Phobius"/>
    </source>
</evidence>
<dbReference type="Pfam" id="PF12442">
    <property type="entry name" value="DUF3681"/>
    <property type="match status" value="1"/>
</dbReference>
<dbReference type="RefSeq" id="XP_044344105.1">
    <property type="nucleotide sequence ID" value="XM_044488170.1"/>
</dbReference>
<dbReference type="PANTHER" id="PTHR33530:SF15">
    <property type="entry name" value="OS01G0147100 PROTEIN"/>
    <property type="match status" value="1"/>
</dbReference>
<evidence type="ECO:0000313" key="3">
    <source>
        <dbReference type="Proteomes" id="UP000019116"/>
    </source>
</evidence>
<evidence type="ECO:0000313" key="2">
    <source>
        <dbReference type="EnsemblPlants" id="TraesCS3B02G082700.1"/>
    </source>
</evidence>
<dbReference type="GeneID" id="123064774"/>
<dbReference type="Gramene" id="TraesCS3B02G082700.1">
    <property type="protein sequence ID" value="TraesCS3B02G082700.1"/>
    <property type="gene ID" value="TraesCS3B02G082700"/>
</dbReference>
<proteinExistence type="predicted"/>
<dbReference type="PANTHER" id="PTHR33530">
    <property type="entry name" value="OS01G0147100 PROTEIN"/>
    <property type="match status" value="1"/>
</dbReference>
<protein>
    <submittedName>
        <fullName evidence="2">Uncharacterized protein</fullName>
    </submittedName>
</protein>
<keyword evidence="3" id="KW-1185">Reference proteome</keyword>
<reference evidence="2" key="2">
    <citation type="submission" date="2018-10" db="UniProtKB">
        <authorList>
            <consortium name="EnsemblPlants"/>
        </authorList>
    </citation>
    <scope>IDENTIFICATION</scope>
</reference>
<keyword evidence="1" id="KW-1133">Transmembrane helix</keyword>
<dbReference type="Proteomes" id="UP000019116">
    <property type="component" value="Chromosome 3B"/>
</dbReference>
<reference evidence="2" key="1">
    <citation type="submission" date="2018-08" db="EMBL/GenBank/DDBJ databases">
        <authorList>
            <person name="Rossello M."/>
        </authorList>
    </citation>
    <scope>NUCLEOTIDE SEQUENCE [LARGE SCALE GENOMIC DNA]</scope>
    <source>
        <strain evidence="2">cv. Chinese Spring</strain>
    </source>
</reference>
<sequence length="220" mass="23941">MAVELQRVPMVGEIESEKEGFGSLDLCDRTAMYGRHGRSLEPVAAAKNLWKWVKAKLMKNKTYSLAPPSPPTSEDHISIRVSSDRGIPEDGNNNEVTLNIDSESVEVPDDEPTSVPTILFPANLAVALWMMALLTLSMVIGTVLYKPARGGVFGNNKSIYYLTLASIFLFGVAEAFTAYCVSRSRDANKRRFSFGRVVLCASVGPFVAIVGIGGFTFIKG</sequence>
<dbReference type="AlphaFoldDB" id="A0A3B6FH98"/>
<organism evidence="2">
    <name type="scientific">Triticum aestivum</name>
    <name type="common">Wheat</name>
    <dbReference type="NCBI Taxonomy" id="4565"/>
    <lineage>
        <taxon>Eukaryota</taxon>
        <taxon>Viridiplantae</taxon>
        <taxon>Streptophyta</taxon>
        <taxon>Embryophyta</taxon>
        <taxon>Tracheophyta</taxon>
        <taxon>Spermatophyta</taxon>
        <taxon>Magnoliopsida</taxon>
        <taxon>Liliopsida</taxon>
        <taxon>Poales</taxon>
        <taxon>Poaceae</taxon>
        <taxon>BOP clade</taxon>
        <taxon>Pooideae</taxon>
        <taxon>Triticodae</taxon>
        <taxon>Triticeae</taxon>
        <taxon>Triticinae</taxon>
        <taxon>Triticum</taxon>
    </lineage>
</organism>
<feature type="transmembrane region" description="Helical" evidence="1">
    <location>
        <begin position="124"/>
        <end position="146"/>
    </location>
</feature>
<dbReference type="EnsemblPlants" id="TraesCS3B02G082700.1">
    <property type="protein sequence ID" value="TraesCS3B02G082700.1"/>
    <property type="gene ID" value="TraesCS3B02G082700"/>
</dbReference>